<dbReference type="Proteomes" id="UP000218160">
    <property type="component" value="Chromosome 1"/>
</dbReference>
<protein>
    <submittedName>
        <fullName evidence="2">Mobile element protein</fullName>
    </submittedName>
</protein>
<name>A0A291B6M3_9GAMM</name>
<evidence type="ECO:0000256" key="1">
    <source>
        <dbReference type="SAM" id="Phobius"/>
    </source>
</evidence>
<sequence>MSLKGLQGSAHSIFILAQLSLLCSHYSYISKRIKVGNVVFKTKTRGTIPYYKNINSIAISYLGIVILLLAFPEFS</sequence>
<keyword evidence="1" id="KW-0472">Membrane</keyword>
<evidence type="ECO:0000313" key="3">
    <source>
        <dbReference type="Proteomes" id="UP000218160"/>
    </source>
</evidence>
<proteinExistence type="predicted"/>
<reference evidence="3" key="1">
    <citation type="submission" date="2017-04" db="EMBL/GenBank/DDBJ databases">
        <title>Genome evolution of the luminous symbionts of deep sea anglerfish.</title>
        <authorList>
            <person name="Hendry T.A."/>
        </authorList>
    </citation>
    <scope>NUCLEOTIDE SEQUENCE [LARGE SCALE GENOMIC DNA]</scope>
</reference>
<evidence type="ECO:0000313" key="2">
    <source>
        <dbReference type="EMBL" id="ATF08647.1"/>
    </source>
</evidence>
<keyword evidence="3" id="KW-1185">Reference proteome</keyword>
<dbReference type="AlphaFoldDB" id="A0A291B6M3"/>
<dbReference type="EMBL" id="CP020660">
    <property type="protein sequence ID" value="ATF08647.1"/>
    <property type="molecule type" value="Genomic_DNA"/>
</dbReference>
<accession>A0A291B6M3</accession>
<organism evidence="2 3">
    <name type="scientific">Candidatus Enterovibrio altilux</name>
    <dbReference type="NCBI Taxonomy" id="1927128"/>
    <lineage>
        <taxon>Bacteria</taxon>
        <taxon>Pseudomonadati</taxon>
        <taxon>Pseudomonadota</taxon>
        <taxon>Gammaproteobacteria</taxon>
        <taxon>Vibrionales</taxon>
        <taxon>Vibrionaceae</taxon>
        <taxon>Enterovibrio</taxon>
    </lineage>
</organism>
<gene>
    <name evidence="2" type="ORF">BTN50_0103</name>
</gene>
<feature type="transmembrane region" description="Helical" evidence="1">
    <location>
        <begin position="50"/>
        <end position="71"/>
    </location>
</feature>
<keyword evidence="1" id="KW-1133">Transmembrane helix</keyword>
<feature type="transmembrane region" description="Helical" evidence="1">
    <location>
        <begin position="12"/>
        <end position="29"/>
    </location>
</feature>
<keyword evidence="1" id="KW-0812">Transmembrane</keyword>
<dbReference type="KEGG" id="elux:BTN50_0103"/>